<dbReference type="SMART" id="SM00388">
    <property type="entry name" value="HisKA"/>
    <property type="match status" value="1"/>
</dbReference>
<dbReference type="SUPFAM" id="SSF55874">
    <property type="entry name" value="ATPase domain of HSP90 chaperone/DNA topoisomerase II/histidine kinase"/>
    <property type="match status" value="1"/>
</dbReference>
<dbReference type="PANTHER" id="PTHR43304:SF1">
    <property type="entry name" value="PAC DOMAIN-CONTAINING PROTEIN"/>
    <property type="match status" value="1"/>
</dbReference>
<reference evidence="9 10" key="1">
    <citation type="submission" date="2019-01" db="EMBL/GenBank/DDBJ databases">
        <title>Flavobacterium sp. nov. isolated from arctic soil.</title>
        <authorList>
            <person name="Kim D.-U."/>
        </authorList>
    </citation>
    <scope>NUCLEOTIDE SEQUENCE [LARGE SCALE GENOMIC DNA]</scope>
    <source>
        <strain evidence="9 10">Kopri-42</strain>
    </source>
</reference>
<dbReference type="InterPro" id="IPR000700">
    <property type="entry name" value="PAS-assoc_C"/>
</dbReference>
<evidence type="ECO:0000256" key="3">
    <source>
        <dbReference type="ARBA" id="ARBA00022553"/>
    </source>
</evidence>
<name>A0A482U1Y9_9FLAO</name>
<dbReference type="Gene3D" id="1.10.287.130">
    <property type="match status" value="1"/>
</dbReference>
<comment type="caution">
    <text evidence="9">The sequence shown here is derived from an EMBL/GenBank/DDBJ whole genome shotgun (WGS) entry which is preliminary data.</text>
</comment>
<dbReference type="RefSeq" id="WP_129752516.1">
    <property type="nucleotide sequence ID" value="NZ_QNVY02000001.1"/>
</dbReference>
<dbReference type="SUPFAM" id="SSF55781">
    <property type="entry name" value="GAF domain-like"/>
    <property type="match status" value="1"/>
</dbReference>
<dbReference type="PROSITE" id="PS50112">
    <property type="entry name" value="PAS"/>
    <property type="match status" value="1"/>
</dbReference>
<dbReference type="InterPro" id="IPR013655">
    <property type="entry name" value="PAS_fold_3"/>
</dbReference>
<dbReference type="InterPro" id="IPR029016">
    <property type="entry name" value="GAF-like_dom_sf"/>
</dbReference>
<dbReference type="InterPro" id="IPR035965">
    <property type="entry name" value="PAS-like_dom_sf"/>
</dbReference>
<evidence type="ECO:0000259" key="7">
    <source>
        <dbReference type="PROSITE" id="PS50112"/>
    </source>
</evidence>
<dbReference type="Pfam" id="PF01590">
    <property type="entry name" value="GAF"/>
    <property type="match status" value="1"/>
</dbReference>
<dbReference type="Pfam" id="PF00512">
    <property type="entry name" value="HisKA"/>
    <property type="match status" value="1"/>
</dbReference>
<dbReference type="Proteomes" id="UP000253235">
    <property type="component" value="Unassembled WGS sequence"/>
</dbReference>
<dbReference type="InterPro" id="IPR000014">
    <property type="entry name" value="PAS"/>
</dbReference>
<keyword evidence="3" id="KW-0597">Phosphoprotein</keyword>
<dbReference type="AlphaFoldDB" id="A0A482U1Y9"/>
<dbReference type="InterPro" id="IPR052162">
    <property type="entry name" value="Sensor_kinase/Photoreceptor"/>
</dbReference>
<dbReference type="PROSITE" id="PS50113">
    <property type="entry name" value="PAC"/>
    <property type="match status" value="2"/>
</dbReference>
<dbReference type="SMART" id="SM00091">
    <property type="entry name" value="PAS"/>
    <property type="match status" value="2"/>
</dbReference>
<dbReference type="PANTHER" id="PTHR43304">
    <property type="entry name" value="PHYTOCHROME-LIKE PROTEIN CPH1"/>
    <property type="match status" value="1"/>
</dbReference>
<dbReference type="SMART" id="SM00065">
    <property type="entry name" value="GAF"/>
    <property type="match status" value="1"/>
</dbReference>
<protein>
    <recommendedName>
        <fullName evidence="2">histidine kinase</fullName>
        <ecNumber evidence="2">2.7.13.3</ecNumber>
    </recommendedName>
</protein>
<dbReference type="CDD" id="cd00082">
    <property type="entry name" value="HisKA"/>
    <property type="match status" value="1"/>
</dbReference>
<dbReference type="SUPFAM" id="SSF47384">
    <property type="entry name" value="Homodimeric domain of signal transducing histidine kinase"/>
    <property type="match status" value="1"/>
</dbReference>
<evidence type="ECO:0000256" key="1">
    <source>
        <dbReference type="ARBA" id="ARBA00000085"/>
    </source>
</evidence>
<keyword evidence="4" id="KW-0808">Transferase</keyword>
<evidence type="ECO:0000313" key="10">
    <source>
        <dbReference type="Proteomes" id="UP000253235"/>
    </source>
</evidence>
<dbReference type="PRINTS" id="PR00344">
    <property type="entry name" value="BCTRLSENSOR"/>
</dbReference>
<feature type="domain" description="PAC" evidence="8">
    <location>
        <begin position="253"/>
        <end position="305"/>
    </location>
</feature>
<dbReference type="SMART" id="SM00387">
    <property type="entry name" value="HATPase_c"/>
    <property type="match status" value="1"/>
</dbReference>
<dbReference type="Gene3D" id="3.30.565.10">
    <property type="entry name" value="Histidine kinase-like ATPase, C-terminal domain"/>
    <property type="match status" value="1"/>
</dbReference>
<evidence type="ECO:0000259" key="6">
    <source>
        <dbReference type="PROSITE" id="PS50109"/>
    </source>
</evidence>
<dbReference type="InterPro" id="IPR036097">
    <property type="entry name" value="HisK_dim/P_sf"/>
</dbReference>
<evidence type="ECO:0000256" key="5">
    <source>
        <dbReference type="ARBA" id="ARBA00022777"/>
    </source>
</evidence>
<feature type="domain" description="PAC" evidence="8">
    <location>
        <begin position="379"/>
        <end position="431"/>
    </location>
</feature>
<dbReference type="InterPro" id="IPR003594">
    <property type="entry name" value="HATPase_dom"/>
</dbReference>
<dbReference type="SUPFAM" id="SSF55785">
    <property type="entry name" value="PYP-like sensor domain (PAS domain)"/>
    <property type="match status" value="2"/>
</dbReference>
<dbReference type="CDD" id="cd00075">
    <property type="entry name" value="HATPase"/>
    <property type="match status" value="1"/>
</dbReference>
<organism evidence="9 10">
    <name type="scientific">Flavobacterium petrolei</name>
    <dbReference type="NCBI Taxonomy" id="2259594"/>
    <lineage>
        <taxon>Bacteria</taxon>
        <taxon>Pseudomonadati</taxon>
        <taxon>Bacteroidota</taxon>
        <taxon>Flavobacteriia</taxon>
        <taxon>Flavobacteriales</taxon>
        <taxon>Flavobacteriaceae</taxon>
        <taxon>Flavobacterium</taxon>
    </lineage>
</organism>
<dbReference type="InterPro" id="IPR003661">
    <property type="entry name" value="HisK_dim/P_dom"/>
</dbReference>
<evidence type="ECO:0000313" key="9">
    <source>
        <dbReference type="EMBL" id="RYJ52770.1"/>
    </source>
</evidence>
<gene>
    <name evidence="9" type="ORF">DR871_001580</name>
</gene>
<dbReference type="NCBIfam" id="TIGR00229">
    <property type="entry name" value="sensory_box"/>
    <property type="match status" value="2"/>
</dbReference>
<dbReference type="Gene3D" id="3.30.450.40">
    <property type="match status" value="1"/>
</dbReference>
<keyword evidence="10" id="KW-1185">Reference proteome</keyword>
<evidence type="ECO:0000259" key="8">
    <source>
        <dbReference type="PROSITE" id="PS50113"/>
    </source>
</evidence>
<dbReference type="EMBL" id="QNVY02000001">
    <property type="protein sequence ID" value="RYJ52770.1"/>
    <property type="molecule type" value="Genomic_DNA"/>
</dbReference>
<keyword evidence="5" id="KW-0418">Kinase</keyword>
<accession>A0A482U1Y9</accession>
<dbReference type="PROSITE" id="PS50109">
    <property type="entry name" value="HIS_KIN"/>
    <property type="match status" value="1"/>
</dbReference>
<dbReference type="CDD" id="cd00130">
    <property type="entry name" value="PAS"/>
    <property type="match status" value="2"/>
</dbReference>
<sequence>MKNILLSISKANTHLLKEDSIDDAINFCITDIGKTQEIDRCYIFKNRNDNDGLKLYYTYEWCNNDIEPYIDSPDLSGLTYDAFPGLYETLVKNEPLHGLVKDSKNDYFRELMEMQGIKSYLFTPIFSNNIFWGWIGYDDCKTERKWLDEEVYALHTVSKNIGLRLNQDKTILKLEATLEKFDFYMKGSNQAMWELFIHTNKNVFSYNWVKILGYTNDEITDDVEFWKNSTHPEDFLQIAIDLENFISEKSLNYYGTARMIHKDGHTVWVKYSGLLKKNKQGRPIKIIGTYIDISEIKEKEKQLELSEEKFRFIADNTSDVICQHTIDGSYTYVSNSMKEILGYEPDEMLNKIAFDFVHPNDYERISNAQKDFINDSKPKILTYRFRKKDTTYIWLETTARNILNEENIVIGVQTSSRDVSERIKAEEEIKTALKKERELNEMKSRFVAMASHQFRTPLTVIYSNAELIDLKTNHFDKKTVNSVENITSRIKKEVDRMTELMNNILIFGKYESKKIKKEIKKINLNIYIKTVIDTYFNKALEKGKIQIKIKGKKQVFHTDETLLTHILTNLISNAFKYSAGKPNPLISISYLENEIEIEVTDFGIGIPEDEIQYLFTSFFRASNTSTIIGSGLGLTIVKQFTVFLNGKIELKSKENFGTTIKLNFPYEQN</sequence>
<dbReference type="InterPro" id="IPR036890">
    <property type="entry name" value="HATPase_C_sf"/>
</dbReference>
<proteinExistence type="predicted"/>
<dbReference type="InterPro" id="IPR003018">
    <property type="entry name" value="GAF"/>
</dbReference>
<dbReference type="InterPro" id="IPR004358">
    <property type="entry name" value="Sig_transdc_His_kin-like_C"/>
</dbReference>
<feature type="domain" description="PAS" evidence="7">
    <location>
        <begin position="306"/>
        <end position="376"/>
    </location>
</feature>
<dbReference type="Pfam" id="PF08447">
    <property type="entry name" value="PAS_3"/>
    <property type="match status" value="2"/>
</dbReference>
<dbReference type="OrthoDB" id="9808408at2"/>
<dbReference type="GO" id="GO:0000155">
    <property type="term" value="F:phosphorelay sensor kinase activity"/>
    <property type="evidence" value="ECO:0007669"/>
    <property type="project" value="InterPro"/>
</dbReference>
<feature type="domain" description="Histidine kinase" evidence="6">
    <location>
        <begin position="449"/>
        <end position="668"/>
    </location>
</feature>
<evidence type="ECO:0000256" key="2">
    <source>
        <dbReference type="ARBA" id="ARBA00012438"/>
    </source>
</evidence>
<evidence type="ECO:0000256" key="4">
    <source>
        <dbReference type="ARBA" id="ARBA00022679"/>
    </source>
</evidence>
<dbReference type="InterPro" id="IPR001610">
    <property type="entry name" value="PAC"/>
</dbReference>
<dbReference type="EC" id="2.7.13.3" evidence="2"/>
<comment type="catalytic activity">
    <reaction evidence="1">
        <text>ATP + protein L-histidine = ADP + protein N-phospho-L-histidine.</text>
        <dbReference type="EC" id="2.7.13.3"/>
    </reaction>
</comment>
<dbReference type="Gene3D" id="3.30.450.20">
    <property type="entry name" value="PAS domain"/>
    <property type="match status" value="2"/>
</dbReference>
<dbReference type="Pfam" id="PF02518">
    <property type="entry name" value="HATPase_c"/>
    <property type="match status" value="1"/>
</dbReference>
<dbReference type="InterPro" id="IPR005467">
    <property type="entry name" value="His_kinase_dom"/>
</dbReference>
<dbReference type="SMART" id="SM00086">
    <property type="entry name" value="PAC"/>
    <property type="match status" value="2"/>
</dbReference>